<dbReference type="GO" id="GO:0009263">
    <property type="term" value="P:deoxyribonucleotide biosynthetic process"/>
    <property type="evidence" value="ECO:0000318"/>
    <property type="project" value="GO_Central"/>
</dbReference>
<gene>
    <name evidence="1" type="ORF">NEMVEDRAFT_v1g211337</name>
</gene>
<reference evidence="1 2" key="1">
    <citation type="journal article" date="2007" name="Science">
        <title>Sea anemone genome reveals ancestral eumetazoan gene repertoire and genomic organization.</title>
        <authorList>
            <person name="Putnam N.H."/>
            <person name="Srivastava M."/>
            <person name="Hellsten U."/>
            <person name="Dirks B."/>
            <person name="Chapman J."/>
            <person name="Salamov A."/>
            <person name="Terry A."/>
            <person name="Shapiro H."/>
            <person name="Lindquist E."/>
            <person name="Kapitonov V.V."/>
            <person name="Jurka J."/>
            <person name="Genikhovich G."/>
            <person name="Grigoriev I.V."/>
            <person name="Lucas S.M."/>
            <person name="Steele R.E."/>
            <person name="Finnerty J.R."/>
            <person name="Technau U."/>
            <person name="Martindale M.Q."/>
            <person name="Rokhsar D.S."/>
        </authorList>
    </citation>
    <scope>NUCLEOTIDE SEQUENCE [LARGE SCALE GENOMIC DNA]</scope>
    <source>
        <strain evidence="2">CH2 X CH6</strain>
    </source>
</reference>
<dbReference type="HOGENOM" id="CLU_1005772_0_0_1"/>
<dbReference type="STRING" id="45351.A7SF68"/>
<dbReference type="Proteomes" id="UP000001593">
    <property type="component" value="Unassembled WGS sequence"/>
</dbReference>
<dbReference type="PANTHER" id="PTHR23409:SF21">
    <property type="entry name" value="CAPSID PROTEIN"/>
    <property type="match status" value="1"/>
</dbReference>
<sequence length="277" mass="30905">MAVSEVTFYKTSKIGYGRELDLFSLPNTDVTAANGKYLKYPPKTQEVDKYTFIIPASSNYIDLKKTFLSMMVKITKADDSNIDNNQSVGLVNYPVGSLFKQVNVWVNGVLVKAQGDLYPYKAYFQALLNLSKSAHETYLAGSMWHKDTAEHMNNQGLKKRGALTNAARATKGVGIVGNVHSDLFSSDRYLIPDVELKLEFFLSGPKFALMSTAQDEKIKIHDLALNFYHVNPAVSTGLEIERALNAGYTAEYPIVSTTIQPLVIPIESNTFQKFDFF</sequence>
<proteinExistence type="predicted"/>
<dbReference type="AlphaFoldDB" id="A7SF68"/>
<dbReference type="GO" id="GO:0004748">
    <property type="term" value="F:ribonucleoside-diphosphate reductase activity, thioredoxin disulfide as acceptor"/>
    <property type="evidence" value="ECO:0000318"/>
    <property type="project" value="GO_Central"/>
</dbReference>
<dbReference type="InterPro" id="IPR000358">
    <property type="entry name" value="RNR_small_fam"/>
</dbReference>
<accession>A7SF68</accession>
<dbReference type="InParanoid" id="A7SF68"/>
<dbReference type="OMA" id="HIRVETE"/>
<organism evidence="1 2">
    <name type="scientific">Nematostella vectensis</name>
    <name type="common">Starlet sea anemone</name>
    <dbReference type="NCBI Taxonomy" id="45351"/>
    <lineage>
        <taxon>Eukaryota</taxon>
        <taxon>Metazoa</taxon>
        <taxon>Cnidaria</taxon>
        <taxon>Anthozoa</taxon>
        <taxon>Hexacorallia</taxon>
        <taxon>Actiniaria</taxon>
        <taxon>Edwardsiidae</taxon>
        <taxon>Nematostella</taxon>
    </lineage>
</organism>
<dbReference type="PhylomeDB" id="A7SF68"/>
<protein>
    <submittedName>
        <fullName evidence="1">Uncharacterized protein</fullName>
    </submittedName>
</protein>
<dbReference type="eggNOG" id="ENOG502R501">
    <property type="taxonomic scope" value="Eukaryota"/>
</dbReference>
<evidence type="ECO:0000313" key="2">
    <source>
        <dbReference type="Proteomes" id="UP000001593"/>
    </source>
</evidence>
<dbReference type="GO" id="GO:0005829">
    <property type="term" value="C:cytosol"/>
    <property type="evidence" value="ECO:0000318"/>
    <property type="project" value="GO_Central"/>
</dbReference>
<dbReference type="EMBL" id="DS469642">
    <property type="protein sequence ID" value="EDO37633.1"/>
    <property type="molecule type" value="Genomic_DNA"/>
</dbReference>
<keyword evidence="2" id="KW-1185">Reference proteome</keyword>
<dbReference type="PANTHER" id="PTHR23409">
    <property type="entry name" value="RIBONUCLEOSIDE-DIPHOSPHATE REDUCTASE SMALL CHAIN"/>
    <property type="match status" value="1"/>
</dbReference>
<evidence type="ECO:0000313" key="1">
    <source>
        <dbReference type="EMBL" id="EDO37633.1"/>
    </source>
</evidence>
<name>A7SF68_NEMVE</name>